<proteinExistence type="predicted"/>
<dbReference type="Gene3D" id="1.20.120.1220">
    <property type="match status" value="1"/>
</dbReference>
<dbReference type="Proteomes" id="UP000591071">
    <property type="component" value="Unassembled WGS sequence"/>
</dbReference>
<sequence>MIDSLDLCSFPVICWLGIVAGCSLLIVYTDIRYYWIPDRIVLVMAAGNGAACLFRLVQPDWILSLACLAGLGIAAFVLPGSIGWGDIKLIGALSLGSSGMVLYSTLCVAFGTALAGAVMYWIVYREKVIPFAPFLISGWWLSFFFAGEWIAWAGLLM</sequence>
<dbReference type="RefSeq" id="WP_070807766.1">
    <property type="nucleotide sequence ID" value="NZ_CP171361.1"/>
</dbReference>
<evidence type="ECO:0000256" key="1">
    <source>
        <dbReference type="SAM" id="Phobius"/>
    </source>
</evidence>
<gene>
    <name evidence="3" type="ORF">HF872_05455</name>
</gene>
<accession>A0A848BTC9</accession>
<evidence type="ECO:0000259" key="2">
    <source>
        <dbReference type="Pfam" id="PF01478"/>
    </source>
</evidence>
<dbReference type="EMBL" id="JABAFG010000007">
    <property type="protein sequence ID" value="NME28068.1"/>
    <property type="molecule type" value="Genomic_DNA"/>
</dbReference>
<organism evidence="3 4">
    <name type="scientific">Megasphaera hexanoica</name>
    <dbReference type="NCBI Taxonomy" id="1675036"/>
    <lineage>
        <taxon>Bacteria</taxon>
        <taxon>Bacillati</taxon>
        <taxon>Bacillota</taxon>
        <taxon>Negativicutes</taxon>
        <taxon>Veillonellales</taxon>
        <taxon>Veillonellaceae</taxon>
        <taxon>Megasphaera</taxon>
    </lineage>
</organism>
<dbReference type="GO" id="GO:0004190">
    <property type="term" value="F:aspartic-type endopeptidase activity"/>
    <property type="evidence" value="ECO:0007669"/>
    <property type="project" value="InterPro"/>
</dbReference>
<feature type="transmembrane region" description="Helical" evidence="1">
    <location>
        <begin position="131"/>
        <end position="152"/>
    </location>
</feature>
<dbReference type="AlphaFoldDB" id="A0A848BTC9"/>
<keyword evidence="1" id="KW-1133">Transmembrane helix</keyword>
<feature type="transmembrane region" description="Helical" evidence="1">
    <location>
        <begin position="61"/>
        <end position="82"/>
    </location>
</feature>
<keyword evidence="1" id="KW-0812">Transmembrane</keyword>
<comment type="caution">
    <text evidence="3">The sequence shown here is derived from an EMBL/GenBank/DDBJ whole genome shotgun (WGS) entry which is preliminary data.</text>
</comment>
<feature type="transmembrane region" description="Helical" evidence="1">
    <location>
        <begin position="102"/>
        <end position="124"/>
    </location>
</feature>
<dbReference type="Pfam" id="PF01478">
    <property type="entry name" value="Peptidase_A24"/>
    <property type="match status" value="1"/>
</dbReference>
<feature type="transmembrane region" description="Helical" evidence="1">
    <location>
        <begin position="7"/>
        <end position="28"/>
    </location>
</feature>
<feature type="domain" description="Prepilin type IV endopeptidase peptidase" evidence="2">
    <location>
        <begin position="19"/>
        <end position="118"/>
    </location>
</feature>
<evidence type="ECO:0000313" key="3">
    <source>
        <dbReference type="EMBL" id="NME28068.1"/>
    </source>
</evidence>
<keyword evidence="1" id="KW-0472">Membrane</keyword>
<evidence type="ECO:0000313" key="4">
    <source>
        <dbReference type="Proteomes" id="UP000591071"/>
    </source>
</evidence>
<protein>
    <submittedName>
        <fullName evidence="3">Prepilin peptidase</fullName>
    </submittedName>
</protein>
<dbReference type="GO" id="GO:0016020">
    <property type="term" value="C:membrane"/>
    <property type="evidence" value="ECO:0007669"/>
    <property type="project" value="InterPro"/>
</dbReference>
<reference evidence="3 4" key="1">
    <citation type="submission" date="2020-04" db="EMBL/GenBank/DDBJ databases">
        <authorList>
            <person name="Hitch T.C.A."/>
            <person name="Wylensek D."/>
            <person name="Clavel T."/>
        </authorList>
    </citation>
    <scope>NUCLEOTIDE SEQUENCE [LARGE SCALE GENOMIC DNA]</scope>
    <source>
        <strain evidence="3 4">Oil-RF-744-FAT-WT-6-1</strain>
    </source>
</reference>
<name>A0A848BTC9_9FIRM</name>
<dbReference type="InterPro" id="IPR000045">
    <property type="entry name" value="Prepilin_IV_endopep_pep"/>
</dbReference>
<feature type="transmembrane region" description="Helical" evidence="1">
    <location>
        <begin position="34"/>
        <end position="54"/>
    </location>
</feature>